<feature type="domain" description="Serine aminopeptidase S33" evidence="1">
    <location>
        <begin position="3"/>
        <end position="211"/>
    </location>
</feature>
<dbReference type="InterPro" id="IPR050266">
    <property type="entry name" value="AB_hydrolase_sf"/>
</dbReference>
<dbReference type="Gene3D" id="3.40.50.1820">
    <property type="entry name" value="alpha/beta hydrolase"/>
    <property type="match status" value="1"/>
</dbReference>
<organism evidence="2 3">
    <name type="scientific">Candidatus Roizmanbacteria bacterium RIFCSPHIGHO2_01_FULL_39_12b</name>
    <dbReference type="NCBI Taxonomy" id="1802030"/>
    <lineage>
        <taxon>Bacteria</taxon>
        <taxon>Candidatus Roizmaniibacteriota</taxon>
    </lineage>
</organism>
<dbReference type="Pfam" id="PF12146">
    <property type="entry name" value="Hydrolase_4"/>
    <property type="match status" value="1"/>
</dbReference>
<sequence length="230" mass="26182">MKKILILHGWAYEAIQWEPLVKRLKESGHDAVILKIPGLTEKIDRPWNIDDYVSWLHKYVEREKNKVILLGHSNGGRISLAYAVKHPEHIDALILVDSAGIYHNEMSIRTKRAVFNALAKMGKKFTKSESLRRILYKLTHEQDYVNASVNSRETMKNVITVDLSTQMPSIKIPTLIIWGENDTTTPISDGTLMHKLIPNAKMVIIKQARHSPQFTHVAQVGDAIVTFIQS</sequence>
<reference evidence="2 3" key="1">
    <citation type="journal article" date="2016" name="Nat. Commun.">
        <title>Thousands of microbial genomes shed light on interconnected biogeochemical processes in an aquifer system.</title>
        <authorList>
            <person name="Anantharaman K."/>
            <person name="Brown C.T."/>
            <person name="Hug L.A."/>
            <person name="Sharon I."/>
            <person name="Castelle C.J."/>
            <person name="Probst A.J."/>
            <person name="Thomas B.C."/>
            <person name="Singh A."/>
            <person name="Wilkins M.J."/>
            <person name="Karaoz U."/>
            <person name="Brodie E.L."/>
            <person name="Williams K.H."/>
            <person name="Hubbard S.S."/>
            <person name="Banfield J.F."/>
        </authorList>
    </citation>
    <scope>NUCLEOTIDE SEQUENCE [LARGE SCALE GENOMIC DNA]</scope>
</reference>
<dbReference type="AlphaFoldDB" id="A0A1F7GCQ1"/>
<proteinExistence type="predicted"/>
<dbReference type="PANTHER" id="PTHR43798">
    <property type="entry name" value="MONOACYLGLYCEROL LIPASE"/>
    <property type="match status" value="1"/>
</dbReference>
<gene>
    <name evidence="2" type="ORF">A2690_03395</name>
</gene>
<evidence type="ECO:0000313" key="3">
    <source>
        <dbReference type="Proteomes" id="UP000178372"/>
    </source>
</evidence>
<dbReference type="PANTHER" id="PTHR43798:SF33">
    <property type="entry name" value="HYDROLASE, PUTATIVE (AFU_ORTHOLOGUE AFUA_2G14860)-RELATED"/>
    <property type="match status" value="1"/>
</dbReference>
<dbReference type="InterPro" id="IPR000073">
    <property type="entry name" value="AB_hydrolase_1"/>
</dbReference>
<name>A0A1F7GCQ1_9BACT</name>
<comment type="caution">
    <text evidence="2">The sequence shown here is derived from an EMBL/GenBank/DDBJ whole genome shotgun (WGS) entry which is preliminary data.</text>
</comment>
<dbReference type="Proteomes" id="UP000178372">
    <property type="component" value="Unassembled WGS sequence"/>
</dbReference>
<dbReference type="EMBL" id="MFZF01000014">
    <property type="protein sequence ID" value="OGK16633.1"/>
    <property type="molecule type" value="Genomic_DNA"/>
</dbReference>
<accession>A0A1F7GCQ1</accession>
<dbReference type="InterPro" id="IPR029058">
    <property type="entry name" value="AB_hydrolase_fold"/>
</dbReference>
<protein>
    <recommendedName>
        <fullName evidence="1">Serine aminopeptidase S33 domain-containing protein</fullName>
    </recommendedName>
</protein>
<evidence type="ECO:0000259" key="1">
    <source>
        <dbReference type="Pfam" id="PF12146"/>
    </source>
</evidence>
<dbReference type="InterPro" id="IPR022742">
    <property type="entry name" value="Hydrolase_4"/>
</dbReference>
<evidence type="ECO:0000313" key="2">
    <source>
        <dbReference type="EMBL" id="OGK16633.1"/>
    </source>
</evidence>
<dbReference type="SUPFAM" id="SSF53474">
    <property type="entry name" value="alpha/beta-Hydrolases"/>
    <property type="match status" value="1"/>
</dbReference>
<dbReference type="PRINTS" id="PR00111">
    <property type="entry name" value="ABHYDROLASE"/>
</dbReference>
<dbReference type="GO" id="GO:0016020">
    <property type="term" value="C:membrane"/>
    <property type="evidence" value="ECO:0007669"/>
    <property type="project" value="TreeGrafter"/>
</dbReference>